<reference evidence="1 2" key="1">
    <citation type="submission" date="2016-12" db="EMBL/GenBank/DDBJ databases">
        <title>The whole genome sequencing and assembly of Lactobacillus alimentarius DSM 20249T strain.</title>
        <authorList>
            <person name="Lee Y.-J."/>
            <person name="Yi H."/>
            <person name="Bahn Y.-S."/>
            <person name="Kim J.F."/>
            <person name="Lee D.-W."/>
        </authorList>
    </citation>
    <scope>NUCLEOTIDE SEQUENCE [LARGE SCALE GENOMIC DNA]</scope>
    <source>
        <strain evidence="1 2">DSM 20249</strain>
    </source>
</reference>
<dbReference type="KEGG" id="lali:LA20249_03015"/>
<dbReference type="Proteomes" id="UP000234653">
    <property type="component" value="Chromosome"/>
</dbReference>
<gene>
    <name evidence="1" type="ORF">LA20249_03015</name>
</gene>
<sequence>MLIIKIILKLQIKFVTDLIRQCQFLNRISVALFYLPKMESADTFWKAFKPDDPEFSPYGSPLVNSYCHAWSCTPVYLIEKYNL</sequence>
<dbReference type="Gene3D" id="1.50.10.10">
    <property type="match status" value="1"/>
</dbReference>
<organism evidence="1 2">
    <name type="scientific">Companilactobacillus alimentarius DSM 20249</name>
    <dbReference type="NCBI Taxonomy" id="1423720"/>
    <lineage>
        <taxon>Bacteria</taxon>
        <taxon>Bacillati</taxon>
        <taxon>Bacillota</taxon>
        <taxon>Bacilli</taxon>
        <taxon>Lactobacillales</taxon>
        <taxon>Lactobacillaceae</taxon>
        <taxon>Companilactobacillus</taxon>
    </lineage>
</organism>
<evidence type="ECO:0000313" key="1">
    <source>
        <dbReference type="EMBL" id="AUI71227.1"/>
    </source>
</evidence>
<dbReference type="AlphaFoldDB" id="A0A2K9HHP9"/>
<accession>A0A2K9HHP9</accession>
<proteinExistence type="predicted"/>
<evidence type="ECO:0008006" key="3">
    <source>
        <dbReference type="Google" id="ProtNLM"/>
    </source>
</evidence>
<protein>
    <recommendedName>
        <fullName evidence="3">Alpha-L-rhamnosidase six-hairpin glycosidase domain-containing protein</fullName>
    </recommendedName>
</protein>
<evidence type="ECO:0000313" key="2">
    <source>
        <dbReference type="Proteomes" id="UP000234653"/>
    </source>
</evidence>
<dbReference type="OrthoDB" id="9815108at2"/>
<dbReference type="EMBL" id="CP018867">
    <property type="protein sequence ID" value="AUI71227.1"/>
    <property type="molecule type" value="Genomic_DNA"/>
</dbReference>
<name>A0A2K9HHP9_9LACO</name>
<keyword evidence="2" id="KW-1185">Reference proteome</keyword>
<dbReference type="InterPro" id="IPR012341">
    <property type="entry name" value="6hp_glycosidase-like_sf"/>
</dbReference>
<dbReference type="GO" id="GO:0005975">
    <property type="term" value="P:carbohydrate metabolic process"/>
    <property type="evidence" value="ECO:0007669"/>
    <property type="project" value="InterPro"/>
</dbReference>